<keyword evidence="1" id="KW-0472">Membrane</keyword>
<evidence type="ECO:0008006" key="4">
    <source>
        <dbReference type="Google" id="ProtNLM"/>
    </source>
</evidence>
<sequence length="116" mass="12411">MGRLIYVVNGVVFLISGWDGLTSTPPAAPVVVWTSFACGAISLLAVIRPKGKEVSDRLGSILGAVGMIAAAVGAWHHRSGIQYGYLTAAALYLLLASNLPQELVRRARERRQPEPQ</sequence>
<dbReference type="HOGENOM" id="CLU_2093204_0_0_0"/>
<keyword evidence="3" id="KW-1185">Reference proteome</keyword>
<dbReference type="AlphaFoldDB" id="A0A068NLL5"/>
<reference evidence="2 3" key="1">
    <citation type="journal article" date="2014" name="PLoS ONE">
        <title>The first complete genome sequence of the class fimbriimonadia in the phylum armatimonadetes.</title>
        <authorList>
            <person name="Hu Z.Y."/>
            <person name="Wang Y.Z."/>
            <person name="Im W.T."/>
            <person name="Wang S.Y."/>
            <person name="Zhao G.P."/>
            <person name="Zheng H.J."/>
            <person name="Quan Z.X."/>
        </authorList>
    </citation>
    <scope>NUCLEOTIDE SEQUENCE [LARGE SCALE GENOMIC DNA]</scope>
    <source>
        <strain evidence="2">Gsoil 348</strain>
    </source>
</reference>
<protein>
    <recommendedName>
        <fullName evidence="4">Transmembrane protein</fullName>
    </recommendedName>
</protein>
<keyword evidence="1" id="KW-1133">Transmembrane helix</keyword>
<evidence type="ECO:0000313" key="3">
    <source>
        <dbReference type="Proteomes" id="UP000027982"/>
    </source>
</evidence>
<evidence type="ECO:0000313" key="2">
    <source>
        <dbReference type="EMBL" id="AIE83640.1"/>
    </source>
</evidence>
<dbReference type="RefSeq" id="WP_025227690.1">
    <property type="nucleotide sequence ID" value="NZ_CP007139.1"/>
</dbReference>
<gene>
    <name evidence="2" type="ORF">OP10G_0272</name>
</gene>
<dbReference type="STRING" id="661478.OP10G_0272"/>
<name>A0A068NLL5_FIMGI</name>
<feature type="transmembrane region" description="Helical" evidence="1">
    <location>
        <begin position="83"/>
        <end position="101"/>
    </location>
</feature>
<dbReference type="EMBL" id="CP007139">
    <property type="protein sequence ID" value="AIE83640.1"/>
    <property type="molecule type" value="Genomic_DNA"/>
</dbReference>
<keyword evidence="1" id="KW-0812">Transmembrane</keyword>
<evidence type="ECO:0000256" key="1">
    <source>
        <dbReference type="SAM" id="Phobius"/>
    </source>
</evidence>
<accession>A0A068NLL5</accession>
<dbReference type="KEGG" id="fgi:OP10G_0272"/>
<feature type="transmembrane region" description="Helical" evidence="1">
    <location>
        <begin position="58"/>
        <end position="77"/>
    </location>
</feature>
<dbReference type="Proteomes" id="UP000027982">
    <property type="component" value="Chromosome"/>
</dbReference>
<proteinExistence type="predicted"/>
<feature type="transmembrane region" description="Helical" evidence="1">
    <location>
        <begin position="27"/>
        <end position="46"/>
    </location>
</feature>
<organism evidence="2 3">
    <name type="scientific">Fimbriimonas ginsengisoli Gsoil 348</name>
    <dbReference type="NCBI Taxonomy" id="661478"/>
    <lineage>
        <taxon>Bacteria</taxon>
        <taxon>Bacillati</taxon>
        <taxon>Armatimonadota</taxon>
        <taxon>Fimbriimonadia</taxon>
        <taxon>Fimbriimonadales</taxon>
        <taxon>Fimbriimonadaceae</taxon>
        <taxon>Fimbriimonas</taxon>
    </lineage>
</organism>